<accession>A0AAE4GBR8</accession>
<feature type="region of interest" description="Disordered" evidence="1">
    <location>
        <begin position="657"/>
        <end position="677"/>
    </location>
</feature>
<dbReference type="RefSeq" id="WP_310838627.1">
    <property type="nucleotide sequence ID" value="NZ_JAVLSM010000017.1"/>
</dbReference>
<evidence type="ECO:0000256" key="1">
    <source>
        <dbReference type="SAM" id="MobiDB-lite"/>
    </source>
</evidence>
<dbReference type="AlphaFoldDB" id="A0AAE4GBR8"/>
<evidence type="ECO:0000313" key="2">
    <source>
        <dbReference type="EMBL" id="MDT0339032.1"/>
    </source>
</evidence>
<sequence length="795" mass="87231">MKTASTSFHLPTLSELPSLAGAIAPSDGTVQPRLAADDEDERGHSQRIISDRRAAAVLLAQVRRTASAPLPQGRAAPPSEEIADSELDHVSLIDSQAPPADGDTTVSPALLQLARRGELLLQYQHAIDRRLDLDHAVAAIKLRRAAEIYFPKSNLAKFLPRLPKSDQDRQTLQRLYHQPIDDLLAELRYHPENYSRTLLTDLATAHMMEALNIDVANYLRGIRAAGRYEGLHSVAGRVVSTAAALISLGVSELPGSGEALKVLAEVFKILAHELPPNLINPFVTGRLRTYTDIKESFKRAGGQPVVRPEIDKSPDMGQILHRAAARRQALEQAITQFERVVDGDDQSAALAGLVAAFMDLHELIDRTYRRRIGLNRTQTYSKAWGMAVNGIGVSGAVITATVPVAGQIAGPAILGATIPLQWAAGYLDEQRNRHRYNLRANVKWGDFLLPHAAKRHFSELTAADVNEAALRQSFITQPEIRVAAIREVYEDAFATLVKEQLELEREIAAGGSRQRPLAVLQRRSAELAEEIAIATREIDDFESFDMEHWHRLPADGLIGRCLDDLSYLEKRNRRARLRKPGESAQIIQRYVQAFQGGISTGTSMPIIDTLTNIDSLHVPGDSHQLQPAPLAGAVTVGITGGAAFTAATGEVRVTKADNKRILSGPPPSALDNPPLDDPRWSLQTSTRSVDLRGTLAYRRFTYTRRDELRLLGRAVGHGLTSGPVGLYNMARARGWPQAEVAQSRRMLRRALDALARAGLPRLPPPGVRADTISAMRDELYDYPAIRSLLERPQAG</sequence>
<proteinExistence type="predicted"/>
<dbReference type="EMBL" id="JAVRAA010000011">
    <property type="protein sequence ID" value="MDT0339032.1"/>
    <property type="molecule type" value="Genomic_DNA"/>
</dbReference>
<name>A0AAE4GBR8_9BURK</name>
<evidence type="ECO:0008006" key="3">
    <source>
        <dbReference type="Google" id="ProtNLM"/>
    </source>
</evidence>
<comment type="caution">
    <text evidence="2">The sequence shown here is derived from an EMBL/GenBank/DDBJ whole genome shotgun (WGS) entry which is preliminary data.</text>
</comment>
<gene>
    <name evidence="2" type="ORF">RJN63_19515</name>
</gene>
<protein>
    <recommendedName>
        <fullName evidence="3">Type III effector HopAV1</fullName>
    </recommendedName>
</protein>
<organism evidence="2">
    <name type="scientific">Herbaspirillum huttiense subsp. nephrolepidis</name>
    <dbReference type="NCBI Taxonomy" id="3075126"/>
    <lineage>
        <taxon>Bacteria</taxon>
        <taxon>Pseudomonadati</taxon>
        <taxon>Pseudomonadota</taxon>
        <taxon>Betaproteobacteria</taxon>
        <taxon>Burkholderiales</taxon>
        <taxon>Oxalobacteraceae</taxon>
        <taxon>Herbaspirillum</taxon>
    </lineage>
</organism>
<reference evidence="2" key="1">
    <citation type="submission" date="2023-02" db="EMBL/GenBank/DDBJ databases">
        <title>Description of Herbaspirillum huttiense subsp. nephrolepsisexaltata and Herbaspirillum huttiense subsp. lycopersicon.</title>
        <authorList>
            <person name="Poudel M."/>
            <person name="Sharma A."/>
            <person name="Goss E."/>
            <person name="Tapia J.H."/>
            <person name="Harmon C.M."/>
            <person name="Jones J.B."/>
        </authorList>
    </citation>
    <scope>NUCLEOTIDE SEQUENCE</scope>
    <source>
        <strain evidence="2">NC40101</strain>
    </source>
</reference>